<dbReference type="GO" id="GO:0005886">
    <property type="term" value="C:plasma membrane"/>
    <property type="evidence" value="ECO:0007669"/>
    <property type="project" value="UniProtKB-SubCell"/>
</dbReference>
<dbReference type="InterPro" id="IPR051598">
    <property type="entry name" value="TSUP/Inactive_protease-like"/>
</dbReference>
<organism evidence="7 8">
    <name type="scientific">Amycolatopsis carbonis</name>
    <dbReference type="NCBI Taxonomy" id="715471"/>
    <lineage>
        <taxon>Bacteria</taxon>
        <taxon>Bacillati</taxon>
        <taxon>Actinomycetota</taxon>
        <taxon>Actinomycetes</taxon>
        <taxon>Pseudonocardiales</taxon>
        <taxon>Pseudonocardiaceae</taxon>
        <taxon>Amycolatopsis</taxon>
    </lineage>
</organism>
<evidence type="ECO:0000313" key="7">
    <source>
        <dbReference type="EMBL" id="WIX77819.1"/>
    </source>
</evidence>
<keyword evidence="5 6" id="KW-0472">Membrane</keyword>
<reference evidence="7 8" key="1">
    <citation type="submission" date="2023-06" db="EMBL/GenBank/DDBJ databases">
        <authorList>
            <person name="Oyuntsetseg B."/>
            <person name="Kim S.B."/>
        </authorList>
    </citation>
    <scope>NUCLEOTIDE SEQUENCE [LARGE SCALE GENOMIC DNA]</scope>
    <source>
        <strain evidence="7 8">2-15</strain>
    </source>
</reference>
<feature type="transmembrane region" description="Helical" evidence="6">
    <location>
        <begin position="153"/>
        <end position="172"/>
    </location>
</feature>
<evidence type="ECO:0000256" key="1">
    <source>
        <dbReference type="ARBA" id="ARBA00004141"/>
    </source>
</evidence>
<gene>
    <name evidence="7" type="ORF">QRX50_41535</name>
</gene>
<dbReference type="InterPro" id="IPR002781">
    <property type="entry name" value="TM_pro_TauE-like"/>
</dbReference>
<dbReference type="Pfam" id="PF01925">
    <property type="entry name" value="TauE"/>
    <property type="match status" value="1"/>
</dbReference>
<proteinExistence type="inferred from homology"/>
<feature type="transmembrane region" description="Helical" evidence="6">
    <location>
        <begin position="221"/>
        <end position="242"/>
    </location>
</feature>
<keyword evidence="8" id="KW-1185">Reference proteome</keyword>
<evidence type="ECO:0000256" key="3">
    <source>
        <dbReference type="ARBA" id="ARBA00022692"/>
    </source>
</evidence>
<evidence type="ECO:0000256" key="4">
    <source>
        <dbReference type="ARBA" id="ARBA00022989"/>
    </source>
</evidence>
<feature type="transmembrane region" description="Helical" evidence="6">
    <location>
        <begin position="75"/>
        <end position="94"/>
    </location>
</feature>
<keyword evidence="3 6" id="KW-0812">Transmembrane</keyword>
<feature type="transmembrane region" description="Helical" evidence="6">
    <location>
        <begin position="7"/>
        <end position="35"/>
    </location>
</feature>
<dbReference type="PANTHER" id="PTHR43701:SF2">
    <property type="entry name" value="MEMBRANE TRANSPORTER PROTEIN YJNA-RELATED"/>
    <property type="match status" value="1"/>
</dbReference>
<protein>
    <recommendedName>
        <fullName evidence="6">Probable membrane transporter protein</fullName>
    </recommendedName>
</protein>
<comment type="subcellular location">
    <subcellularLocation>
        <location evidence="6">Cell membrane</location>
        <topology evidence="6">Multi-pass membrane protein</topology>
    </subcellularLocation>
    <subcellularLocation>
        <location evidence="1">Membrane</location>
        <topology evidence="1">Multi-pass membrane protein</topology>
    </subcellularLocation>
</comment>
<dbReference type="KEGG" id="acab:QRX50_41535"/>
<evidence type="ECO:0000256" key="5">
    <source>
        <dbReference type="ARBA" id="ARBA00023136"/>
    </source>
</evidence>
<dbReference type="PANTHER" id="PTHR43701">
    <property type="entry name" value="MEMBRANE TRANSPORTER PROTEIN MJ0441-RELATED"/>
    <property type="match status" value="1"/>
</dbReference>
<sequence length="267" mass="26641">MTTDVLLALFGLAGGIGITAIGPGGVLPTIALFLLTPLGPAQVAGTAIVTHVATGVAGSGAYVRSGQLRERHTRRVAGLLAGVAMVGTPVGVLLNSLVSARWFGVVLGVFAVVVAALVVLRRPVEKRERSMGLMPPEGRELSAGSMPGREPSAGLVLGIGAGVAVAAGLVGVGGPMLTVPVLVVVGLPMLEALAAAQVQSVVIATAGAVGYLANGAVDWRLAAVVGVPELAGVLIGWKIAHALPTKKLRIALVVALLAVAPYLVLRG</sequence>
<evidence type="ECO:0000256" key="6">
    <source>
        <dbReference type="RuleBase" id="RU363041"/>
    </source>
</evidence>
<feature type="transmembrane region" description="Helical" evidence="6">
    <location>
        <begin position="248"/>
        <end position="265"/>
    </location>
</feature>
<dbReference type="AlphaFoldDB" id="A0A9Y2IDA7"/>
<comment type="similarity">
    <text evidence="2 6">Belongs to the 4-toluene sulfonate uptake permease (TSUP) (TC 2.A.102) family.</text>
</comment>
<evidence type="ECO:0000256" key="2">
    <source>
        <dbReference type="ARBA" id="ARBA00009142"/>
    </source>
</evidence>
<accession>A0A9Y2IDA7</accession>
<evidence type="ECO:0000313" key="8">
    <source>
        <dbReference type="Proteomes" id="UP001236014"/>
    </source>
</evidence>
<feature type="transmembrane region" description="Helical" evidence="6">
    <location>
        <begin position="41"/>
        <end position="63"/>
    </location>
</feature>
<dbReference type="Proteomes" id="UP001236014">
    <property type="component" value="Chromosome"/>
</dbReference>
<keyword evidence="4 6" id="KW-1133">Transmembrane helix</keyword>
<keyword evidence="6" id="KW-1003">Cell membrane</keyword>
<name>A0A9Y2IDA7_9PSEU</name>
<feature type="transmembrane region" description="Helical" evidence="6">
    <location>
        <begin position="100"/>
        <end position="120"/>
    </location>
</feature>
<dbReference type="EMBL" id="CP127294">
    <property type="protein sequence ID" value="WIX77819.1"/>
    <property type="molecule type" value="Genomic_DNA"/>
</dbReference>
<feature type="transmembrane region" description="Helical" evidence="6">
    <location>
        <begin position="192"/>
        <end position="214"/>
    </location>
</feature>